<dbReference type="PANTHER" id="PTHR46401:SF2">
    <property type="entry name" value="GLYCOSYLTRANSFERASE WBBK-RELATED"/>
    <property type="match status" value="1"/>
</dbReference>
<organism evidence="3 4">
    <name type="scientific">Pectobacterium polonicum</name>
    <dbReference type="NCBI Taxonomy" id="2485124"/>
    <lineage>
        <taxon>Bacteria</taxon>
        <taxon>Pseudomonadati</taxon>
        <taxon>Pseudomonadota</taxon>
        <taxon>Gammaproteobacteria</taxon>
        <taxon>Enterobacterales</taxon>
        <taxon>Pectobacteriaceae</taxon>
        <taxon>Pectobacterium</taxon>
    </lineage>
</organism>
<dbReference type="RefSeq" id="WP_273855506.1">
    <property type="nucleotide sequence ID" value="NZ_JAQRNC010000002.1"/>
</dbReference>
<name>A0ABV1P8M2_9GAMM</name>
<dbReference type="Proteomes" id="UP001463408">
    <property type="component" value="Unassembled WGS sequence"/>
</dbReference>
<evidence type="ECO:0000313" key="3">
    <source>
        <dbReference type="EMBL" id="MEQ9937503.1"/>
    </source>
</evidence>
<reference evidence="3 4" key="1">
    <citation type="submission" date="2024-06" db="EMBL/GenBank/DDBJ databases">
        <title>Pangenomics to understand the prophage dynamics in the radiating lineages of P. brasiliense.</title>
        <authorList>
            <person name="Pardeshi L.A."/>
            <person name="Van Duivenbode I."/>
            <person name="Jonkheer E.M."/>
            <person name="Pel M.J.C."/>
            <person name="Kupczok A."/>
            <person name="De Ridder D."/>
            <person name="Smit S."/>
            <person name="Van Der Lee T.J."/>
        </authorList>
    </citation>
    <scope>NUCLEOTIDE SEQUENCE [LARGE SCALE GENOMIC DNA]</scope>
    <source>
        <strain evidence="3 4">PD 8607</strain>
    </source>
</reference>
<evidence type="ECO:0000259" key="2">
    <source>
        <dbReference type="Pfam" id="PF00534"/>
    </source>
</evidence>
<keyword evidence="4" id="KW-1185">Reference proteome</keyword>
<feature type="domain" description="Glycosyl transferase family 1" evidence="2">
    <location>
        <begin position="201"/>
        <end position="334"/>
    </location>
</feature>
<protein>
    <submittedName>
        <fullName evidence="3">Glycosyltransferase</fullName>
        <ecNumber evidence="3">2.4.-.-</ecNumber>
    </submittedName>
</protein>
<evidence type="ECO:0000313" key="4">
    <source>
        <dbReference type="Proteomes" id="UP001463408"/>
    </source>
</evidence>
<proteinExistence type="predicted"/>
<dbReference type="EMBL" id="JBEHEF010000004">
    <property type="protein sequence ID" value="MEQ9937503.1"/>
    <property type="molecule type" value="Genomic_DNA"/>
</dbReference>
<dbReference type="EC" id="2.4.-.-" evidence="3"/>
<keyword evidence="1 3" id="KW-0808">Transferase</keyword>
<dbReference type="InterPro" id="IPR001296">
    <property type="entry name" value="Glyco_trans_1"/>
</dbReference>
<accession>A0ABV1P8M2</accession>
<dbReference type="Pfam" id="PF00534">
    <property type="entry name" value="Glycos_transf_1"/>
    <property type="match status" value="1"/>
</dbReference>
<keyword evidence="3" id="KW-0328">Glycosyltransferase</keyword>
<sequence length="374" mass="42962">MNLIFCGNLHNGGGVQVATSFIQELVINNIGDLKSLDVIMSSAVENEIRGMNIDLSAFRHVYVMDFFGIKKDKRYKSLNGRYNFCFVIFGPIYYSLNADRYVVGFAQPWIAYKKNDAYLKLNLISKLKNKLFFYIKDLIFRRYDNLVVEHEHVKTALLNQGYKSKIYVVSNTYSSVFDNEDSWEIVNLPGGLDRSVVTFGYVGRSYDHKNLGILKEVNYVLLNKYNINVNFLFTLNKDEMRDLGFEKISNFYSTGSISLKQCPNFYRQIDALIFPSMLECFSATPIEAMKMNVPVYCSDYPFLRGICQNASFYFDALSSENIAKVIAETIGNKNIIHEKIYNGMTNINNLPSSYERAVAYMNILTNIKASNEKR</sequence>
<dbReference type="Gene3D" id="3.40.50.2000">
    <property type="entry name" value="Glycogen Phosphorylase B"/>
    <property type="match status" value="1"/>
</dbReference>
<dbReference type="GO" id="GO:0016757">
    <property type="term" value="F:glycosyltransferase activity"/>
    <property type="evidence" value="ECO:0007669"/>
    <property type="project" value="UniProtKB-KW"/>
</dbReference>
<gene>
    <name evidence="3" type="ORF">ABRQ07_07720</name>
</gene>
<comment type="caution">
    <text evidence="3">The sequence shown here is derived from an EMBL/GenBank/DDBJ whole genome shotgun (WGS) entry which is preliminary data.</text>
</comment>
<evidence type="ECO:0000256" key="1">
    <source>
        <dbReference type="ARBA" id="ARBA00022679"/>
    </source>
</evidence>
<dbReference type="SUPFAM" id="SSF53756">
    <property type="entry name" value="UDP-Glycosyltransferase/glycogen phosphorylase"/>
    <property type="match status" value="1"/>
</dbReference>
<dbReference type="PANTHER" id="PTHR46401">
    <property type="entry name" value="GLYCOSYLTRANSFERASE WBBK-RELATED"/>
    <property type="match status" value="1"/>
</dbReference>